<evidence type="ECO:0000313" key="1">
    <source>
        <dbReference type="EMBL" id="KAG7308346.1"/>
    </source>
</evidence>
<evidence type="ECO:0000313" key="2">
    <source>
        <dbReference type="Proteomes" id="UP000823941"/>
    </source>
</evidence>
<sequence>MSAYKRLLCHAEIKTSESGNCLALEDITILSNSKLTTDQQINTSLTYNKITKEFSLSQETENENDFDDLYIPHNEDTLSKTIKKVVEYIAGFVVEKIKKILAKSAAMRYSPPANVVAKNPS</sequence>
<organism evidence="1 2">
    <name type="scientific">Plutella xylostella</name>
    <name type="common">Diamondback moth</name>
    <name type="synonym">Plutella maculipennis</name>
    <dbReference type="NCBI Taxonomy" id="51655"/>
    <lineage>
        <taxon>Eukaryota</taxon>
        <taxon>Metazoa</taxon>
        <taxon>Ecdysozoa</taxon>
        <taxon>Arthropoda</taxon>
        <taxon>Hexapoda</taxon>
        <taxon>Insecta</taxon>
        <taxon>Pterygota</taxon>
        <taxon>Neoptera</taxon>
        <taxon>Endopterygota</taxon>
        <taxon>Lepidoptera</taxon>
        <taxon>Glossata</taxon>
        <taxon>Ditrysia</taxon>
        <taxon>Yponomeutoidea</taxon>
        <taxon>Plutellidae</taxon>
        <taxon>Plutella</taxon>
    </lineage>
</organism>
<protein>
    <submittedName>
        <fullName evidence="1">Uncharacterized protein</fullName>
    </submittedName>
</protein>
<name>A0ABQ7QTL3_PLUXY</name>
<reference evidence="1 2" key="1">
    <citation type="submission" date="2021-06" db="EMBL/GenBank/DDBJ databases">
        <title>A haploid diamondback moth (Plutella xylostella L.) genome assembly resolves 31 chromosomes and identifies a diamide resistance mutation.</title>
        <authorList>
            <person name="Ward C.M."/>
            <person name="Perry K.D."/>
            <person name="Baker G."/>
            <person name="Powis K."/>
            <person name="Heckel D.G."/>
            <person name="Baxter S.W."/>
        </authorList>
    </citation>
    <scope>NUCLEOTIDE SEQUENCE [LARGE SCALE GENOMIC DNA]</scope>
    <source>
        <strain evidence="1 2">LV</strain>
        <tissue evidence="1">Single pupa</tissue>
    </source>
</reference>
<gene>
    <name evidence="1" type="ORF">JYU34_005542</name>
</gene>
<keyword evidence="2" id="KW-1185">Reference proteome</keyword>
<dbReference type="EMBL" id="JAHIBW010000008">
    <property type="protein sequence ID" value="KAG7308346.1"/>
    <property type="molecule type" value="Genomic_DNA"/>
</dbReference>
<comment type="caution">
    <text evidence="1">The sequence shown here is derived from an EMBL/GenBank/DDBJ whole genome shotgun (WGS) entry which is preliminary data.</text>
</comment>
<accession>A0ABQ7QTL3</accession>
<proteinExistence type="predicted"/>
<dbReference type="Proteomes" id="UP000823941">
    <property type="component" value="Chromosome 8"/>
</dbReference>